<keyword evidence="6 9" id="KW-0812">Transmembrane</keyword>
<gene>
    <name evidence="11" type="ORF">BOO71_0014347</name>
</gene>
<evidence type="ECO:0000256" key="4">
    <source>
        <dbReference type="ARBA" id="ARBA00022475"/>
    </source>
</evidence>
<dbReference type="PANTHER" id="PTHR30576">
    <property type="entry name" value="COLANIC BIOSYNTHESIS UDP-GLUCOSE LIPID CARRIER TRANSFERASE"/>
    <property type="match status" value="1"/>
</dbReference>
<feature type="domain" description="Bacterial sugar transferase" evidence="10">
    <location>
        <begin position="285"/>
        <end position="477"/>
    </location>
</feature>
<protein>
    <submittedName>
        <fullName evidence="11">Undecaprenyl-phosphate galactosephosphotransferase</fullName>
    </submittedName>
</protein>
<evidence type="ECO:0000256" key="1">
    <source>
        <dbReference type="ARBA" id="ARBA00004141"/>
    </source>
</evidence>
<evidence type="ECO:0000256" key="2">
    <source>
        <dbReference type="ARBA" id="ARBA00004236"/>
    </source>
</evidence>
<feature type="transmembrane region" description="Helical" evidence="9">
    <location>
        <begin position="98"/>
        <end position="117"/>
    </location>
</feature>
<dbReference type="GO" id="GO:0005886">
    <property type="term" value="C:plasma membrane"/>
    <property type="evidence" value="ECO:0007669"/>
    <property type="project" value="UniProtKB-SubCell"/>
</dbReference>
<evidence type="ECO:0000256" key="6">
    <source>
        <dbReference type="ARBA" id="ARBA00022692"/>
    </source>
</evidence>
<evidence type="ECO:0000256" key="7">
    <source>
        <dbReference type="ARBA" id="ARBA00022989"/>
    </source>
</evidence>
<evidence type="ECO:0000256" key="8">
    <source>
        <dbReference type="ARBA" id="ARBA00023136"/>
    </source>
</evidence>
<feature type="transmembrane region" description="Helical" evidence="9">
    <location>
        <begin position="67"/>
        <end position="86"/>
    </location>
</feature>
<dbReference type="AlphaFoldDB" id="A0A1U7NRS6"/>
<dbReference type="STRING" id="249408.BOO71_0014347"/>
<dbReference type="InterPro" id="IPR003362">
    <property type="entry name" value="Bact_transf"/>
</dbReference>
<dbReference type="InterPro" id="IPR036291">
    <property type="entry name" value="NAD(P)-bd_dom_sf"/>
</dbReference>
<dbReference type="InterPro" id="IPR017475">
    <property type="entry name" value="EPS_sugar_tfrase"/>
</dbReference>
<feature type="transmembrane region" description="Helical" evidence="9">
    <location>
        <begin position="123"/>
        <end position="141"/>
    </location>
</feature>
<dbReference type="OrthoDB" id="9808602at2"/>
<feature type="transmembrane region" description="Helical" evidence="9">
    <location>
        <begin position="290"/>
        <end position="313"/>
    </location>
</feature>
<keyword evidence="8 9" id="KW-0472">Membrane</keyword>
<dbReference type="GO" id="GO:0016780">
    <property type="term" value="F:phosphotransferase activity, for other substituted phosphate groups"/>
    <property type="evidence" value="ECO:0007669"/>
    <property type="project" value="TreeGrafter"/>
</dbReference>
<evidence type="ECO:0000313" key="12">
    <source>
        <dbReference type="Proteomes" id="UP000186607"/>
    </source>
</evidence>
<evidence type="ECO:0000259" key="10">
    <source>
        <dbReference type="Pfam" id="PF02397"/>
    </source>
</evidence>
<accession>A0A1U7NRS6</accession>
<evidence type="ECO:0000256" key="5">
    <source>
        <dbReference type="ARBA" id="ARBA00022679"/>
    </source>
</evidence>
<name>A0A1U7NRS6_9DEIO</name>
<feature type="transmembrane region" description="Helical" evidence="9">
    <location>
        <begin position="30"/>
        <end position="55"/>
    </location>
</feature>
<sequence length="483" mass="54259">MIESDFSEKQLTQRDLIRERRAHVYLRRHILDGAALGIGQLASWTLTALLVNGMIRLFHQEGITVDFWVTLAALHLIITYAAKLLPGWGLGIVAELRYTIQIAFFLTLSMTVIAYLTSHHPDVALKGVLTLVVLVPALLIMRSLIKTLLLRYGLWGVQAVIYGGALTGRRVIEALRKERGLGYQPVAVFDDDPALLNQLVAGVRVVGNTAEWLQEAPIAIVAIPGAENGRITELIDGPLSVYRSVIIIPDLFNVQSLWARTQDLDGILGVQVTQNLADPFARRFKRAVDLALAALSLPLWGSLCLLIGLFIWLEDRHHPLFFQQRVGLGGATFRTWKFRTMMPDAETVLKAHLERDPVLRQEWETHFKLRRDPRITSIGKLLRKTSLDELPQLVNVLKGDMSLVGPRPLPQYHQQELPVRVQHLRYEVRPGMTGLWQVSGRSDAGNEGMIQLDPYYVRNWSVWLDLAILLRTARAVLASAGAY</sequence>
<dbReference type="Proteomes" id="UP000186607">
    <property type="component" value="Unassembled WGS sequence"/>
</dbReference>
<keyword evidence="5 11" id="KW-0808">Transferase</keyword>
<keyword evidence="12" id="KW-1185">Reference proteome</keyword>
<evidence type="ECO:0000256" key="9">
    <source>
        <dbReference type="SAM" id="Phobius"/>
    </source>
</evidence>
<dbReference type="RefSeq" id="WP_083653809.1">
    <property type="nucleotide sequence ID" value="NZ_MSTI01000172.1"/>
</dbReference>
<proteinExistence type="inferred from homology"/>
<keyword evidence="7 9" id="KW-1133">Transmembrane helix</keyword>
<reference evidence="11 12" key="1">
    <citation type="submission" date="2017-01" db="EMBL/GenBank/DDBJ databases">
        <title>Genome Analysis of Deinococcus marmoris KOPRI26562.</title>
        <authorList>
            <person name="Kim J.H."/>
            <person name="Oh H.-M."/>
        </authorList>
    </citation>
    <scope>NUCLEOTIDE SEQUENCE [LARGE SCALE GENOMIC DNA]</scope>
    <source>
        <strain evidence="11 12">KOPRI26562</strain>
    </source>
</reference>
<evidence type="ECO:0000313" key="11">
    <source>
        <dbReference type="EMBL" id="OLV15620.1"/>
    </source>
</evidence>
<comment type="subcellular location">
    <subcellularLocation>
        <location evidence="2">Cell membrane</location>
    </subcellularLocation>
    <subcellularLocation>
        <location evidence="1">Membrane</location>
        <topology evidence="1">Multi-pass membrane protein</topology>
    </subcellularLocation>
</comment>
<organism evidence="11 12">
    <name type="scientific">Deinococcus marmoris</name>
    <dbReference type="NCBI Taxonomy" id="249408"/>
    <lineage>
        <taxon>Bacteria</taxon>
        <taxon>Thermotogati</taxon>
        <taxon>Deinococcota</taxon>
        <taxon>Deinococci</taxon>
        <taxon>Deinococcales</taxon>
        <taxon>Deinococcaceae</taxon>
        <taxon>Deinococcus</taxon>
    </lineage>
</organism>
<evidence type="ECO:0000256" key="3">
    <source>
        <dbReference type="ARBA" id="ARBA00006464"/>
    </source>
</evidence>
<dbReference type="Pfam" id="PF02397">
    <property type="entry name" value="Bac_transf"/>
    <property type="match status" value="1"/>
</dbReference>
<dbReference type="Gene3D" id="3.40.50.720">
    <property type="entry name" value="NAD(P)-binding Rossmann-like Domain"/>
    <property type="match status" value="1"/>
</dbReference>
<dbReference type="SUPFAM" id="SSF51735">
    <property type="entry name" value="NAD(P)-binding Rossmann-fold domains"/>
    <property type="match status" value="1"/>
</dbReference>
<keyword evidence="4" id="KW-1003">Cell membrane</keyword>
<dbReference type="NCBIfam" id="TIGR03025">
    <property type="entry name" value="EPS_sugtrans"/>
    <property type="match status" value="1"/>
</dbReference>
<dbReference type="PANTHER" id="PTHR30576:SF4">
    <property type="entry name" value="UNDECAPRENYL-PHOSPHATE GALACTOSE PHOSPHOTRANSFERASE"/>
    <property type="match status" value="1"/>
</dbReference>
<comment type="similarity">
    <text evidence="3">Belongs to the bacterial sugar transferase family.</text>
</comment>
<dbReference type="EMBL" id="MSTI01000172">
    <property type="protein sequence ID" value="OLV15620.1"/>
    <property type="molecule type" value="Genomic_DNA"/>
</dbReference>
<comment type="caution">
    <text evidence="11">The sequence shown here is derived from an EMBL/GenBank/DDBJ whole genome shotgun (WGS) entry which is preliminary data.</text>
</comment>